<comment type="pathway">
    <text evidence="2">Protein modification; protein glycosylation.</text>
</comment>
<keyword evidence="5" id="KW-1015">Disulfide bond</keyword>
<comment type="caution">
    <text evidence="9">The sequence shown here is derived from an EMBL/GenBank/DDBJ whole genome shotgun (WGS) entry which is preliminary data.</text>
</comment>
<feature type="active site" evidence="6">
    <location>
        <position position="170"/>
    </location>
</feature>
<dbReference type="GO" id="GO:0005509">
    <property type="term" value="F:calcium ion binding"/>
    <property type="evidence" value="ECO:0007669"/>
    <property type="project" value="InterPro"/>
</dbReference>
<keyword evidence="10" id="KW-1185">Reference proteome</keyword>
<dbReference type="GO" id="GO:0036503">
    <property type="term" value="P:ERAD pathway"/>
    <property type="evidence" value="ECO:0007669"/>
    <property type="project" value="UniProtKB-ARBA"/>
</dbReference>
<dbReference type="InterPro" id="IPR036026">
    <property type="entry name" value="Seven-hairpin_glycosidases"/>
</dbReference>
<keyword evidence="4 8" id="KW-0378">Hydrolase</keyword>
<evidence type="ECO:0000256" key="6">
    <source>
        <dbReference type="PIRSR" id="PIRSR601382-1"/>
    </source>
</evidence>
<dbReference type="GO" id="GO:0005783">
    <property type="term" value="C:endoplasmic reticulum"/>
    <property type="evidence" value="ECO:0007669"/>
    <property type="project" value="TreeGrafter"/>
</dbReference>
<accession>A0AAD5XWV6</accession>
<dbReference type="GO" id="GO:0000139">
    <property type="term" value="C:Golgi membrane"/>
    <property type="evidence" value="ECO:0007669"/>
    <property type="project" value="TreeGrafter"/>
</dbReference>
<name>A0AAD5XWV6_9FUNG</name>
<comment type="similarity">
    <text evidence="3 8">Belongs to the glycosyl hydrolase 47 family.</text>
</comment>
<evidence type="ECO:0000256" key="8">
    <source>
        <dbReference type="RuleBase" id="RU361193"/>
    </source>
</evidence>
<comment type="cofactor">
    <cofactor evidence="1 7">
        <name>Ca(2+)</name>
        <dbReference type="ChEBI" id="CHEBI:29108"/>
    </cofactor>
</comment>
<dbReference type="PANTHER" id="PTHR11742:SF6">
    <property type="entry name" value="MANNOSYL-OLIGOSACCHARIDE ALPHA-1,2-MANNOSIDASE IA-RELATED"/>
    <property type="match status" value="1"/>
</dbReference>
<dbReference type="Gene3D" id="1.50.10.10">
    <property type="match status" value="1"/>
</dbReference>
<dbReference type="EMBL" id="JADGJW010001509">
    <property type="protein sequence ID" value="KAJ3202878.1"/>
    <property type="molecule type" value="Genomic_DNA"/>
</dbReference>
<reference evidence="9" key="1">
    <citation type="submission" date="2020-05" db="EMBL/GenBank/DDBJ databases">
        <title>Phylogenomic resolution of chytrid fungi.</title>
        <authorList>
            <person name="Stajich J.E."/>
            <person name="Amses K."/>
            <person name="Simmons R."/>
            <person name="Seto K."/>
            <person name="Myers J."/>
            <person name="Bonds A."/>
            <person name="Quandt C.A."/>
            <person name="Barry K."/>
            <person name="Liu P."/>
            <person name="Grigoriev I."/>
            <person name="Longcore J.E."/>
            <person name="James T.Y."/>
        </authorList>
    </citation>
    <scope>NUCLEOTIDE SEQUENCE</scope>
    <source>
        <strain evidence="9">JEL0476</strain>
    </source>
</reference>
<proteinExistence type="inferred from homology"/>
<dbReference type="PRINTS" id="PR00747">
    <property type="entry name" value="GLYHDRLASE47"/>
</dbReference>
<keyword evidence="8" id="KW-0326">Glycosidase</keyword>
<evidence type="ECO:0000313" key="10">
    <source>
        <dbReference type="Proteomes" id="UP001211065"/>
    </source>
</evidence>
<dbReference type="SUPFAM" id="SSF48225">
    <property type="entry name" value="Seven-hairpin glycosidases"/>
    <property type="match status" value="1"/>
</dbReference>
<feature type="binding site" evidence="7">
    <location>
        <position position="370"/>
    </location>
    <ligand>
        <name>Ca(2+)</name>
        <dbReference type="ChEBI" id="CHEBI:29108"/>
    </ligand>
</feature>
<dbReference type="GO" id="GO:0004571">
    <property type="term" value="F:mannosyl-oligosaccharide 1,2-alpha-mannosidase activity"/>
    <property type="evidence" value="ECO:0007669"/>
    <property type="project" value="InterPro"/>
</dbReference>
<dbReference type="InterPro" id="IPR050749">
    <property type="entry name" value="Glycosyl_Hydrolase_47"/>
</dbReference>
<dbReference type="InterPro" id="IPR001382">
    <property type="entry name" value="Glyco_hydro_47"/>
</dbReference>
<evidence type="ECO:0000256" key="5">
    <source>
        <dbReference type="ARBA" id="ARBA00023157"/>
    </source>
</evidence>
<sequence>MGMTKEFNDAKEYIENLGFEIYEIDKTIGIFENVIRLLGGLISAYDLSNEDIFLQHAIYLGNKMLPDFDTPTGLPVSWFNLKTGEKQLSKEYGAVYGFSYLADVGTNLMEFTRLSQISKDPKYEKAARKGFQSLKKAGKNMQIPYLYPMEISVDNGGGRNFQYTIGACTDSFYEYLLKMFLLTKDEDSRELFDLSLEQIKIHVLMKNKAGSYYVKDPGMDYNMHHLRNSKNVEFDAEVAQGITESCYLMYSKQKLGLSPEVASFNTGSNDENIVRPVDRAYKQRPEAIESFFYMWKLTKDEVWRDMAYELALNIEKHTKTAFGYSGIDDITMNPIQYDDIQDSYFLAETIKYLYLIFDDSNILDNWVLNTEAHPFRKS</sequence>
<keyword evidence="7" id="KW-0106">Calcium</keyword>
<evidence type="ECO:0000256" key="7">
    <source>
        <dbReference type="PIRSR" id="PIRSR601382-2"/>
    </source>
</evidence>
<gene>
    <name evidence="9" type="ORF">HK099_001705</name>
</gene>
<dbReference type="EC" id="3.2.1.-" evidence="8"/>
<evidence type="ECO:0000256" key="3">
    <source>
        <dbReference type="ARBA" id="ARBA00007658"/>
    </source>
</evidence>
<keyword evidence="7" id="KW-0479">Metal-binding</keyword>
<feature type="active site" evidence="6">
    <location>
        <position position="286"/>
    </location>
</feature>
<dbReference type="PANTHER" id="PTHR11742">
    <property type="entry name" value="MANNOSYL-OLIGOSACCHARIDE ALPHA-1,2-MANNOSIDASE-RELATED"/>
    <property type="match status" value="1"/>
</dbReference>
<evidence type="ECO:0000313" key="9">
    <source>
        <dbReference type="EMBL" id="KAJ3202878.1"/>
    </source>
</evidence>
<evidence type="ECO:0000256" key="2">
    <source>
        <dbReference type="ARBA" id="ARBA00004922"/>
    </source>
</evidence>
<protein>
    <recommendedName>
        <fullName evidence="8">alpha-1,2-Mannosidase</fullName>
        <ecNumber evidence="8">3.2.1.-</ecNumber>
    </recommendedName>
</protein>
<feature type="active site" description="Proton donor" evidence="6">
    <location>
        <position position="32"/>
    </location>
</feature>
<evidence type="ECO:0000256" key="4">
    <source>
        <dbReference type="ARBA" id="ARBA00022801"/>
    </source>
</evidence>
<dbReference type="GO" id="GO:0005975">
    <property type="term" value="P:carbohydrate metabolic process"/>
    <property type="evidence" value="ECO:0007669"/>
    <property type="project" value="InterPro"/>
</dbReference>
<organism evidence="9 10">
    <name type="scientific">Clydaea vesicula</name>
    <dbReference type="NCBI Taxonomy" id="447962"/>
    <lineage>
        <taxon>Eukaryota</taxon>
        <taxon>Fungi</taxon>
        <taxon>Fungi incertae sedis</taxon>
        <taxon>Chytridiomycota</taxon>
        <taxon>Chytridiomycota incertae sedis</taxon>
        <taxon>Chytridiomycetes</taxon>
        <taxon>Lobulomycetales</taxon>
        <taxon>Lobulomycetaceae</taxon>
        <taxon>Clydaea</taxon>
    </lineage>
</organism>
<feature type="active site" description="Proton donor" evidence="6">
    <location>
        <position position="260"/>
    </location>
</feature>
<dbReference type="Pfam" id="PF01532">
    <property type="entry name" value="Glyco_hydro_47"/>
    <property type="match status" value="1"/>
</dbReference>
<dbReference type="InterPro" id="IPR012341">
    <property type="entry name" value="6hp_glycosidase-like_sf"/>
</dbReference>
<dbReference type="Proteomes" id="UP001211065">
    <property type="component" value="Unassembled WGS sequence"/>
</dbReference>
<evidence type="ECO:0000256" key="1">
    <source>
        <dbReference type="ARBA" id="ARBA00001913"/>
    </source>
</evidence>
<dbReference type="AlphaFoldDB" id="A0AAD5XWV6"/>